<sequence>MVKVAVAGGTGDIAREVIDKILAKNQHEVIVLTHRPLSSQSKDLGAVKHVHVDYTDTHGLTAVLMGTDVVLSFLASVDFDAAIKAQKNLIDASIKAGVRRIAPSEWACPDNTFLPHYKWKDAVRDYLENINRDEKKIEYTLFQPGLITNFFAYPHSTTRHFSKFPWFVDFENRRAIVVGDGDQHFTTTTVEDLSSVVAEAIDYKGEWPVRGGVAGSRVTVMQLIKLAENLRGPIKVDRITVEDLQAGHFTASWAWLPSIKHPDLTPAQGEAFLKQIMVAYTLSTAKGAWDGTNEWNLRLPGYQFVGAEEYLRDVWENVR</sequence>
<dbReference type="SUPFAM" id="SSF51735">
    <property type="entry name" value="NAD(P)-binding Rossmann-fold domains"/>
    <property type="match status" value="1"/>
</dbReference>
<dbReference type="Proteomes" id="UP000813461">
    <property type="component" value="Unassembled WGS sequence"/>
</dbReference>
<dbReference type="GO" id="GO:0016491">
    <property type="term" value="F:oxidoreductase activity"/>
    <property type="evidence" value="ECO:0007669"/>
    <property type="project" value="UniProtKB-KW"/>
</dbReference>
<dbReference type="PANTHER" id="PTHR47706">
    <property type="entry name" value="NMRA-LIKE FAMILY PROTEIN"/>
    <property type="match status" value="1"/>
</dbReference>
<protein>
    <recommendedName>
        <fullName evidence="4">NmrA-like domain-containing protein</fullName>
    </recommendedName>
</protein>
<evidence type="ECO:0000313" key="5">
    <source>
        <dbReference type="EMBL" id="KAH7073162.1"/>
    </source>
</evidence>
<dbReference type="InterPro" id="IPR051609">
    <property type="entry name" value="NmrA/Isoflavone_reductase-like"/>
</dbReference>
<evidence type="ECO:0000256" key="3">
    <source>
        <dbReference type="ARBA" id="ARBA00023002"/>
    </source>
</evidence>
<evidence type="ECO:0000256" key="1">
    <source>
        <dbReference type="ARBA" id="ARBA00005725"/>
    </source>
</evidence>
<keyword evidence="2" id="KW-0521">NADP</keyword>
<dbReference type="PANTHER" id="PTHR47706:SF4">
    <property type="entry name" value="NMRA-LIKE DOMAIN-CONTAINING PROTEIN"/>
    <property type="match status" value="1"/>
</dbReference>
<reference evidence="5" key="1">
    <citation type="journal article" date="2021" name="Nat. Commun.">
        <title>Genetic determinants of endophytism in the Arabidopsis root mycobiome.</title>
        <authorList>
            <person name="Mesny F."/>
            <person name="Miyauchi S."/>
            <person name="Thiergart T."/>
            <person name="Pickel B."/>
            <person name="Atanasova L."/>
            <person name="Karlsson M."/>
            <person name="Huettel B."/>
            <person name="Barry K.W."/>
            <person name="Haridas S."/>
            <person name="Chen C."/>
            <person name="Bauer D."/>
            <person name="Andreopoulos W."/>
            <person name="Pangilinan J."/>
            <person name="LaButti K."/>
            <person name="Riley R."/>
            <person name="Lipzen A."/>
            <person name="Clum A."/>
            <person name="Drula E."/>
            <person name="Henrissat B."/>
            <person name="Kohler A."/>
            <person name="Grigoriev I.V."/>
            <person name="Martin F.M."/>
            <person name="Hacquard S."/>
        </authorList>
    </citation>
    <scope>NUCLEOTIDE SEQUENCE</scope>
    <source>
        <strain evidence="5">MPI-SDFR-AT-0120</strain>
    </source>
</reference>
<evidence type="ECO:0000259" key="4">
    <source>
        <dbReference type="Pfam" id="PF05368"/>
    </source>
</evidence>
<dbReference type="Gene3D" id="3.40.50.720">
    <property type="entry name" value="NAD(P)-binding Rossmann-like Domain"/>
    <property type="match status" value="1"/>
</dbReference>
<gene>
    <name evidence="5" type="ORF">FB567DRAFT_537185</name>
</gene>
<keyword evidence="3" id="KW-0560">Oxidoreductase</keyword>
<dbReference type="InterPro" id="IPR036291">
    <property type="entry name" value="NAD(P)-bd_dom_sf"/>
</dbReference>
<dbReference type="OrthoDB" id="10000533at2759"/>
<accession>A0A8K0QUF4</accession>
<proteinExistence type="inferred from homology"/>
<dbReference type="Pfam" id="PF05368">
    <property type="entry name" value="NmrA"/>
    <property type="match status" value="1"/>
</dbReference>
<feature type="domain" description="NmrA-like" evidence="4">
    <location>
        <begin position="3"/>
        <end position="203"/>
    </location>
</feature>
<dbReference type="AlphaFoldDB" id="A0A8K0QUF4"/>
<keyword evidence="6" id="KW-1185">Reference proteome</keyword>
<evidence type="ECO:0000256" key="2">
    <source>
        <dbReference type="ARBA" id="ARBA00022857"/>
    </source>
</evidence>
<evidence type="ECO:0000313" key="6">
    <source>
        <dbReference type="Proteomes" id="UP000813461"/>
    </source>
</evidence>
<organism evidence="5 6">
    <name type="scientific">Paraphoma chrysanthemicola</name>
    <dbReference type="NCBI Taxonomy" id="798071"/>
    <lineage>
        <taxon>Eukaryota</taxon>
        <taxon>Fungi</taxon>
        <taxon>Dikarya</taxon>
        <taxon>Ascomycota</taxon>
        <taxon>Pezizomycotina</taxon>
        <taxon>Dothideomycetes</taxon>
        <taxon>Pleosporomycetidae</taxon>
        <taxon>Pleosporales</taxon>
        <taxon>Pleosporineae</taxon>
        <taxon>Phaeosphaeriaceae</taxon>
        <taxon>Paraphoma</taxon>
    </lineage>
</organism>
<dbReference type="InterPro" id="IPR008030">
    <property type="entry name" value="NmrA-like"/>
</dbReference>
<name>A0A8K0QUF4_9PLEO</name>
<dbReference type="EMBL" id="JAGMVJ010000022">
    <property type="protein sequence ID" value="KAH7073162.1"/>
    <property type="molecule type" value="Genomic_DNA"/>
</dbReference>
<comment type="similarity">
    <text evidence="1">Belongs to the NmrA-type oxidoreductase family. Isoflavone reductase subfamily.</text>
</comment>
<comment type="caution">
    <text evidence="5">The sequence shown here is derived from an EMBL/GenBank/DDBJ whole genome shotgun (WGS) entry which is preliminary data.</text>
</comment>